<accession>A0A3N4I378</accession>
<dbReference type="InterPro" id="IPR036397">
    <property type="entry name" value="RNaseH_sf"/>
</dbReference>
<feature type="region of interest" description="Disordered" evidence="1">
    <location>
        <begin position="50"/>
        <end position="109"/>
    </location>
</feature>
<reference evidence="2 3" key="1">
    <citation type="journal article" date="2018" name="Nat. Ecol. Evol.">
        <title>Pezizomycetes genomes reveal the molecular basis of ectomycorrhizal truffle lifestyle.</title>
        <authorList>
            <person name="Murat C."/>
            <person name="Payen T."/>
            <person name="Noel B."/>
            <person name="Kuo A."/>
            <person name="Morin E."/>
            <person name="Chen J."/>
            <person name="Kohler A."/>
            <person name="Krizsan K."/>
            <person name="Balestrini R."/>
            <person name="Da Silva C."/>
            <person name="Montanini B."/>
            <person name="Hainaut M."/>
            <person name="Levati E."/>
            <person name="Barry K.W."/>
            <person name="Belfiori B."/>
            <person name="Cichocki N."/>
            <person name="Clum A."/>
            <person name="Dockter R.B."/>
            <person name="Fauchery L."/>
            <person name="Guy J."/>
            <person name="Iotti M."/>
            <person name="Le Tacon F."/>
            <person name="Lindquist E.A."/>
            <person name="Lipzen A."/>
            <person name="Malagnac F."/>
            <person name="Mello A."/>
            <person name="Molinier V."/>
            <person name="Miyauchi S."/>
            <person name="Poulain J."/>
            <person name="Riccioni C."/>
            <person name="Rubini A."/>
            <person name="Sitrit Y."/>
            <person name="Splivallo R."/>
            <person name="Traeger S."/>
            <person name="Wang M."/>
            <person name="Zifcakova L."/>
            <person name="Wipf D."/>
            <person name="Zambonelli A."/>
            <person name="Paolocci F."/>
            <person name="Nowrousian M."/>
            <person name="Ottonello S."/>
            <person name="Baldrian P."/>
            <person name="Spatafora J.W."/>
            <person name="Henrissat B."/>
            <person name="Nagy L.G."/>
            <person name="Aury J.M."/>
            <person name="Wincker P."/>
            <person name="Grigoriev I.V."/>
            <person name="Bonfante P."/>
            <person name="Martin F.M."/>
        </authorList>
    </citation>
    <scope>NUCLEOTIDE SEQUENCE [LARGE SCALE GENOMIC DNA]</scope>
    <source>
        <strain evidence="2 3">RN42</strain>
    </source>
</reference>
<evidence type="ECO:0008006" key="4">
    <source>
        <dbReference type="Google" id="ProtNLM"/>
    </source>
</evidence>
<organism evidence="2 3">
    <name type="scientific">Ascobolus immersus RN42</name>
    <dbReference type="NCBI Taxonomy" id="1160509"/>
    <lineage>
        <taxon>Eukaryota</taxon>
        <taxon>Fungi</taxon>
        <taxon>Dikarya</taxon>
        <taxon>Ascomycota</taxon>
        <taxon>Pezizomycotina</taxon>
        <taxon>Pezizomycetes</taxon>
        <taxon>Pezizales</taxon>
        <taxon>Ascobolaceae</taxon>
        <taxon>Ascobolus</taxon>
    </lineage>
</organism>
<dbReference type="AlphaFoldDB" id="A0A3N4I378"/>
<dbReference type="EMBL" id="ML119708">
    <property type="protein sequence ID" value="RPA78671.1"/>
    <property type="molecule type" value="Genomic_DNA"/>
</dbReference>
<proteinExistence type="predicted"/>
<sequence length="788" mass="90119">MPQPKGSKRKNQRCHNMRKAKKEKKMRERIQEEELEMERALWVDLESRMIASPQEELEGGNSESPDGPSPSAHWDFSREDLSEDEVDSEEEVEFTDAEEGEDTRRKIAVSNTTSLSPAIRDMDTDAFTVLMADRIAKSEAMKEKHFKYQREVNPTERTLQRKAAEARKIEASIIDKVKPQFVIRSFFSTSSPPEEDPDAGKNISVSKSDLKASITAINKKIKCRKAGLQLKGQNLFRHEAVKMFLLAQQTRKPTETRLQIARDVVARCCGRGLYFARKVITWEIEWRANRTINEGKKGCFAKTHSWFNDEGVQLHIRDYLAGAGEHISAHALAKSIGEYLDSQRAERTVNTVLSEAAQPAEEDHTLSKRRRIRARTARRFLHRMGFSYKNVTKNVYIDGHERPDVIEYRQQVFLPEWKTHSRRFVLFNEDGTWEFPKGLQVGEKPLVLVTHDESTFNANDGKRRVWVKDGKMPLRQKSRGKGIMVSGFLTPAGPLRVPDNIPDSELLADLYCKWPCHPSTGDNYWTGEKMVNHLVNIAIPIFRKAFPCCQALFAFDNASNHVAFADDALVAGRMNLSPGGANVPRMRETFMHGKGLPQHMVFPDNHERVALRGKPKGMEQVLRERGLWRDRNAAGIKFRAQCPTRDGRQGCPTDPNDPSFRACCARTVLAEERDFREQKGLLAESTFAVGHEVIFYPKFHCELNFIERFWCAAKYYARENCKYSLEGLRETIPLALASVSVNSILHYYEHCVRTIQAYDAGLTYGSSEFGEHMKKHKAHRQVPDPSKY</sequence>
<dbReference type="STRING" id="1160509.A0A3N4I378"/>
<gene>
    <name evidence="2" type="ORF">BJ508DRAFT_349096</name>
</gene>
<evidence type="ECO:0000313" key="3">
    <source>
        <dbReference type="Proteomes" id="UP000275078"/>
    </source>
</evidence>
<dbReference type="Gene3D" id="3.30.420.10">
    <property type="entry name" value="Ribonuclease H-like superfamily/Ribonuclease H"/>
    <property type="match status" value="1"/>
</dbReference>
<feature type="compositionally biased region" description="Basic residues" evidence="1">
    <location>
        <begin position="1"/>
        <end position="24"/>
    </location>
</feature>
<dbReference type="OrthoDB" id="5400049at2759"/>
<dbReference type="PANTHER" id="PTHR35871">
    <property type="entry name" value="EXPRESSED PROTEIN"/>
    <property type="match status" value="1"/>
</dbReference>
<dbReference type="GO" id="GO:0003676">
    <property type="term" value="F:nucleic acid binding"/>
    <property type="evidence" value="ECO:0007669"/>
    <property type="project" value="InterPro"/>
</dbReference>
<evidence type="ECO:0000256" key="1">
    <source>
        <dbReference type="SAM" id="MobiDB-lite"/>
    </source>
</evidence>
<feature type="compositionally biased region" description="Acidic residues" evidence="1">
    <location>
        <begin position="81"/>
        <end position="101"/>
    </location>
</feature>
<protein>
    <recommendedName>
        <fullName evidence="4">Tc1-like transposase DDE domain-containing protein</fullName>
    </recommendedName>
</protein>
<feature type="region of interest" description="Disordered" evidence="1">
    <location>
        <begin position="1"/>
        <end position="32"/>
    </location>
</feature>
<dbReference type="Proteomes" id="UP000275078">
    <property type="component" value="Unassembled WGS sequence"/>
</dbReference>
<keyword evidence="3" id="KW-1185">Reference proteome</keyword>
<evidence type="ECO:0000313" key="2">
    <source>
        <dbReference type="EMBL" id="RPA78671.1"/>
    </source>
</evidence>
<dbReference type="PANTHER" id="PTHR35871:SF1">
    <property type="entry name" value="CXC1-LIKE CYSTEINE CLUSTER ASSOCIATED WITH KDZ TRANSPOSASES DOMAIN-CONTAINING PROTEIN"/>
    <property type="match status" value="1"/>
</dbReference>
<name>A0A3N4I378_ASCIM</name>